<dbReference type="PANTHER" id="PTHR35861:SF1">
    <property type="entry name" value="PHAGE TAIL SHEATH PROTEIN"/>
    <property type="match status" value="1"/>
</dbReference>
<keyword evidence="5" id="KW-1185">Reference proteome</keyword>
<evidence type="ECO:0000313" key="4">
    <source>
        <dbReference type="EMBL" id="MXO88064.1"/>
    </source>
</evidence>
<dbReference type="AlphaFoldDB" id="A0A844ZKH7"/>
<reference evidence="4 5" key="1">
    <citation type="submission" date="2019-12" db="EMBL/GenBank/DDBJ databases">
        <title>Genomic-based taxomic classification of the family Erythrobacteraceae.</title>
        <authorList>
            <person name="Xu L."/>
        </authorList>
    </citation>
    <scope>NUCLEOTIDE SEQUENCE [LARGE SCALE GENOMIC DNA]</scope>
    <source>
        <strain evidence="4 5">JCM 16339</strain>
    </source>
</reference>
<organism evidence="4 5">
    <name type="scientific">Alteraurantiacibacter aestuarii</name>
    <dbReference type="NCBI Taxonomy" id="650004"/>
    <lineage>
        <taxon>Bacteria</taxon>
        <taxon>Pseudomonadati</taxon>
        <taxon>Pseudomonadota</taxon>
        <taxon>Alphaproteobacteria</taxon>
        <taxon>Sphingomonadales</taxon>
        <taxon>Erythrobacteraceae</taxon>
        <taxon>Alteraurantiacibacter</taxon>
    </lineage>
</organism>
<dbReference type="Pfam" id="PF04984">
    <property type="entry name" value="Phage_sheath_1"/>
    <property type="match status" value="1"/>
</dbReference>
<accession>A0A844ZKH7</accession>
<evidence type="ECO:0008006" key="6">
    <source>
        <dbReference type="Google" id="ProtNLM"/>
    </source>
</evidence>
<dbReference type="Proteomes" id="UP000435243">
    <property type="component" value="Unassembled WGS sequence"/>
</dbReference>
<dbReference type="InterPro" id="IPR052042">
    <property type="entry name" value="Tail_sheath_structural"/>
</dbReference>
<sequence>MSVEVSYPGVYIEELPSGQKTVTPVATNIAAFVGRALFGSTDEPITINSYGDFQNLFGGLQFDYPMSYAVQDFFNNGGSQAVIARLFEPTLGDGAARMRFPPAPPAAPDGWLIDANATAGATSLTVAPPDAESEAAPVAGMTFALEGDPGTQYTVTGFTPANKTKKTLASVTIAPVLARDFRKCTKMVFQAGPSPSGWTGFAGGNNQITLAGGSGIPELGDLIQFANDTTGASYAIIASPQVTGTDPNNLTLKLTLSGKPTAADGAVIFSSPVALPMPLGWEIEQTALNSAKTIATLSIINGTNAPLPGDQFTVANDPNTYVVGTYTAATAKADATITVTILGGGTFSSTQFCLCCAPIFNRAPPENATIKKLAKSGDISITITPPELGTVDIGDTFQVEGDDTFYSVRHIDQNTIYFLPKAEADFTKTGITFFPTLQLKAANPGKWGNLLTAKTDKNGISAETAKQFQSEYQITADDLFNLTLTLYNAKGQAIASERYLNLSVSKEGEKQYYPNRVDKVLASESALARVDQISGMPPGDGQVAQGVGGNNGTYLTPTTYLGNQDRKTGIYLLEKTDLFNLLCIPPDRRFLPEVAESMQDLDVLVRGAAAEYCTNKRAFFIVDPPANWADKARQGLLSQLDPSQVGITGANAGGQEYARNCAVYFPRIWKEDLKMKGRQALFPPCGAIAGVMAATDVGRGVWKAPAGQAAGLAGVSKLDVKLTDAENGELNPKGINCLRSFPIVGPVVWGSRTLRGADAFEDAYKYIPVRRFTLFVEESLYRSTQWAVFEPNNEALWSSLRLEVGSFLAGLARQGALYDYTVQCDAKNNTADRIARGIVTVTVGIAPVDPAEFVILQIQQTAPASA</sequence>
<comment type="caution">
    <text evidence="4">The sequence shown here is derived from an EMBL/GenBank/DDBJ whole genome shotgun (WGS) entry which is preliminary data.</text>
</comment>
<evidence type="ECO:0000256" key="1">
    <source>
        <dbReference type="ARBA" id="ARBA00008005"/>
    </source>
</evidence>
<proteinExistence type="inferred from homology"/>
<name>A0A844ZKH7_9SPHN</name>
<gene>
    <name evidence="4" type="ORF">GRI32_04850</name>
</gene>
<evidence type="ECO:0000313" key="5">
    <source>
        <dbReference type="Proteomes" id="UP000435243"/>
    </source>
</evidence>
<dbReference type="InterPro" id="IPR020287">
    <property type="entry name" value="Tail_sheath_C"/>
</dbReference>
<dbReference type="InterPro" id="IPR035089">
    <property type="entry name" value="Phage_sheath_subtilisin"/>
</dbReference>
<dbReference type="PANTHER" id="PTHR35861">
    <property type="match status" value="1"/>
</dbReference>
<protein>
    <recommendedName>
        <fullName evidence="6">Phage tail sheath family protein</fullName>
    </recommendedName>
</protein>
<dbReference type="RefSeq" id="WP_160590008.1">
    <property type="nucleotide sequence ID" value="NZ_BAAAFP010000002.1"/>
</dbReference>
<feature type="domain" description="Tail sheath protein C-terminal" evidence="3">
    <location>
        <begin position="763"/>
        <end position="861"/>
    </location>
</feature>
<dbReference type="OrthoDB" id="9767864at2"/>
<evidence type="ECO:0000259" key="3">
    <source>
        <dbReference type="Pfam" id="PF17482"/>
    </source>
</evidence>
<dbReference type="Gene3D" id="3.40.50.11780">
    <property type="match status" value="2"/>
</dbReference>
<comment type="similarity">
    <text evidence="1">Belongs to the myoviridae tail sheath protein family.</text>
</comment>
<dbReference type="EMBL" id="WTYY01000002">
    <property type="protein sequence ID" value="MXO88064.1"/>
    <property type="molecule type" value="Genomic_DNA"/>
</dbReference>
<evidence type="ECO:0000259" key="2">
    <source>
        <dbReference type="Pfam" id="PF04984"/>
    </source>
</evidence>
<feature type="domain" description="Tail sheath protein subtilisin-like" evidence="2">
    <location>
        <begin position="671"/>
        <end position="754"/>
    </location>
</feature>
<dbReference type="Pfam" id="PF17482">
    <property type="entry name" value="Phage_sheath_1C"/>
    <property type="match status" value="1"/>
</dbReference>